<proteinExistence type="predicted"/>
<protein>
    <submittedName>
        <fullName evidence="3">Cell wall-binding repeat-containing protein</fullName>
    </submittedName>
</protein>
<evidence type="ECO:0000313" key="4">
    <source>
        <dbReference type="Proteomes" id="UP000278746"/>
    </source>
</evidence>
<feature type="compositionally biased region" description="Basic and acidic residues" evidence="1">
    <location>
        <begin position="40"/>
        <end position="51"/>
    </location>
</feature>
<name>A0A3M7TXJ9_9BACI</name>
<gene>
    <name evidence="3" type="ORF">EBO34_08795</name>
</gene>
<feature type="compositionally biased region" description="Basic and acidic residues" evidence="1">
    <location>
        <begin position="63"/>
        <end position="76"/>
    </location>
</feature>
<dbReference type="EMBL" id="RHIB01000001">
    <property type="protein sequence ID" value="RNA70011.1"/>
    <property type="molecule type" value="Genomic_DNA"/>
</dbReference>
<feature type="compositionally biased region" description="Acidic residues" evidence="1">
    <location>
        <begin position="52"/>
        <end position="62"/>
    </location>
</feature>
<dbReference type="PROSITE" id="PS51257">
    <property type="entry name" value="PROKAR_LIPOPROTEIN"/>
    <property type="match status" value="1"/>
</dbReference>
<feature type="chain" id="PRO_5018103396" evidence="2">
    <location>
        <begin position="20"/>
        <end position="446"/>
    </location>
</feature>
<dbReference type="AlphaFoldDB" id="A0A3M7TXJ9"/>
<accession>A0A3M7TXJ9</accession>
<keyword evidence="2" id="KW-0732">Signal</keyword>
<evidence type="ECO:0000256" key="2">
    <source>
        <dbReference type="SAM" id="SignalP"/>
    </source>
</evidence>
<comment type="caution">
    <text evidence="3">The sequence shown here is derived from an EMBL/GenBank/DDBJ whole genome shotgun (WGS) entry which is preliminary data.</text>
</comment>
<feature type="region of interest" description="Disordered" evidence="1">
    <location>
        <begin position="25"/>
        <end position="97"/>
    </location>
</feature>
<dbReference type="OrthoDB" id="1399160at2"/>
<evidence type="ECO:0000256" key="1">
    <source>
        <dbReference type="SAM" id="MobiDB-lite"/>
    </source>
</evidence>
<organism evidence="3 4">
    <name type="scientific">Alteribacter keqinensis</name>
    <dbReference type="NCBI Taxonomy" id="2483800"/>
    <lineage>
        <taxon>Bacteria</taxon>
        <taxon>Bacillati</taxon>
        <taxon>Bacillota</taxon>
        <taxon>Bacilli</taxon>
        <taxon>Bacillales</taxon>
        <taxon>Bacillaceae</taxon>
        <taxon>Alteribacter</taxon>
    </lineage>
</organism>
<sequence>MRKKTAFISALLSLSVVVAACSDDHDGHDESMNDEDMEHGEEQTDSDHGDHEEDMDEEDMDHDDDHAGHGGGSREDVESEASQEPDSMNENAEEGLMVENTKNVTRISEDDPVSFSILASQTIWPATHKQNQPGTVILAPVDSWQQSLAALTLVHHPNDGPVLYTDGTVSDEVINEIERLQPKGNSEGIEVMVMGDLPAEEMDKLDGYSTEQITADDDAEFAMLVDEHYAEIVGHLPESVIVGSSDDEAKLMTMTAGDWISHMDEPLLYVDADSIPDATAEALEKRDGEASIYVIGSEKEVSGEVEDELGEYGNVTRISGDSPAELSIAFASFKDEETGFGWGIEKPGHGLTFASTETPELAIPGSPLAHLGKHAPMIWLEEGELSQPVYDYLARLKPAFENDPTEGPYNHGYLFGSTDSVSFPVQGIIDERMEIVSLSGDDHGSH</sequence>
<dbReference type="Proteomes" id="UP000278746">
    <property type="component" value="Unassembled WGS sequence"/>
</dbReference>
<dbReference type="RefSeq" id="WP_122897523.1">
    <property type="nucleotide sequence ID" value="NZ_RHIB01000001.1"/>
</dbReference>
<reference evidence="3 4" key="1">
    <citation type="submission" date="2018-10" db="EMBL/GenBank/DDBJ databases">
        <title>Bacillus Keqinensis sp. nov., a moderately halophilic bacterium isolated from a saline-alkaline lake.</title>
        <authorList>
            <person name="Wang H."/>
        </authorList>
    </citation>
    <scope>NUCLEOTIDE SEQUENCE [LARGE SCALE GENOMIC DNA]</scope>
    <source>
        <strain evidence="3 4">KQ-3</strain>
    </source>
</reference>
<evidence type="ECO:0000313" key="3">
    <source>
        <dbReference type="EMBL" id="RNA70011.1"/>
    </source>
</evidence>
<keyword evidence="4" id="KW-1185">Reference proteome</keyword>
<feature type="signal peptide" evidence="2">
    <location>
        <begin position="1"/>
        <end position="19"/>
    </location>
</feature>